<sequence>MGALQVNYLLVCHLLLLSVDKLEGSAFLNGPNVTSLDVNFDNEITIWENVQAECGVTYTKEETCIDSDCQSNQIKANGEVIDPNNCSYTCIETVQDLINCDSCSINKKAYLDIDGNSIKKSECLNHNCTNSLCKPPCATPLTLRYKVTCTATNPSSLSNFTSDTLYETFELKFIDDAKPLLTFDTLGRLDRNHAHTFHMS</sequence>
<organism evidence="2 3">
    <name type="scientific">Dreissena polymorpha</name>
    <name type="common">Zebra mussel</name>
    <name type="synonym">Mytilus polymorpha</name>
    <dbReference type="NCBI Taxonomy" id="45954"/>
    <lineage>
        <taxon>Eukaryota</taxon>
        <taxon>Metazoa</taxon>
        <taxon>Spiralia</taxon>
        <taxon>Lophotrochozoa</taxon>
        <taxon>Mollusca</taxon>
        <taxon>Bivalvia</taxon>
        <taxon>Autobranchia</taxon>
        <taxon>Heteroconchia</taxon>
        <taxon>Euheterodonta</taxon>
        <taxon>Imparidentia</taxon>
        <taxon>Neoheterodontei</taxon>
        <taxon>Myida</taxon>
        <taxon>Dreissenoidea</taxon>
        <taxon>Dreissenidae</taxon>
        <taxon>Dreissena</taxon>
    </lineage>
</organism>
<evidence type="ECO:0000313" key="3">
    <source>
        <dbReference type="Proteomes" id="UP000828390"/>
    </source>
</evidence>
<keyword evidence="1" id="KW-0732">Signal</keyword>
<dbReference type="AlphaFoldDB" id="A0A9D4CH88"/>
<keyword evidence="3" id="KW-1185">Reference proteome</keyword>
<accession>A0A9D4CH88</accession>
<feature type="chain" id="PRO_5038680232" evidence="1">
    <location>
        <begin position="25"/>
        <end position="200"/>
    </location>
</feature>
<gene>
    <name evidence="2" type="ORF">DPMN_051073</name>
</gene>
<comment type="caution">
    <text evidence="2">The sequence shown here is derived from an EMBL/GenBank/DDBJ whole genome shotgun (WGS) entry which is preliminary data.</text>
</comment>
<name>A0A9D4CH88_DREPO</name>
<reference evidence="2" key="2">
    <citation type="submission" date="2020-11" db="EMBL/GenBank/DDBJ databases">
        <authorList>
            <person name="McCartney M.A."/>
            <person name="Auch B."/>
            <person name="Kono T."/>
            <person name="Mallez S."/>
            <person name="Becker A."/>
            <person name="Gohl D.M."/>
            <person name="Silverstein K.A.T."/>
            <person name="Koren S."/>
            <person name="Bechman K.B."/>
            <person name="Herman A."/>
            <person name="Abrahante J.E."/>
            <person name="Garbe J."/>
        </authorList>
    </citation>
    <scope>NUCLEOTIDE SEQUENCE</scope>
    <source>
        <strain evidence="2">Duluth1</strain>
        <tissue evidence="2">Whole animal</tissue>
    </source>
</reference>
<protein>
    <submittedName>
        <fullName evidence="2">Uncharacterized protein</fullName>
    </submittedName>
</protein>
<reference evidence="2" key="1">
    <citation type="journal article" date="2019" name="bioRxiv">
        <title>The Genome of the Zebra Mussel, Dreissena polymorpha: A Resource for Invasive Species Research.</title>
        <authorList>
            <person name="McCartney M.A."/>
            <person name="Auch B."/>
            <person name="Kono T."/>
            <person name="Mallez S."/>
            <person name="Zhang Y."/>
            <person name="Obille A."/>
            <person name="Becker A."/>
            <person name="Abrahante J.E."/>
            <person name="Garbe J."/>
            <person name="Badalamenti J.P."/>
            <person name="Herman A."/>
            <person name="Mangelson H."/>
            <person name="Liachko I."/>
            <person name="Sullivan S."/>
            <person name="Sone E.D."/>
            <person name="Koren S."/>
            <person name="Silverstein K.A.T."/>
            <person name="Beckman K.B."/>
            <person name="Gohl D.M."/>
        </authorList>
    </citation>
    <scope>NUCLEOTIDE SEQUENCE</scope>
    <source>
        <strain evidence="2">Duluth1</strain>
        <tissue evidence="2">Whole animal</tissue>
    </source>
</reference>
<evidence type="ECO:0000313" key="2">
    <source>
        <dbReference type="EMBL" id="KAH3725238.1"/>
    </source>
</evidence>
<proteinExistence type="predicted"/>
<dbReference type="EMBL" id="JAIWYP010000012">
    <property type="protein sequence ID" value="KAH3725238.1"/>
    <property type="molecule type" value="Genomic_DNA"/>
</dbReference>
<evidence type="ECO:0000256" key="1">
    <source>
        <dbReference type="SAM" id="SignalP"/>
    </source>
</evidence>
<feature type="signal peptide" evidence="1">
    <location>
        <begin position="1"/>
        <end position="24"/>
    </location>
</feature>
<dbReference type="Proteomes" id="UP000828390">
    <property type="component" value="Unassembled WGS sequence"/>
</dbReference>